<dbReference type="PANTHER" id="PTHR13495:SF0">
    <property type="entry name" value="PSME3-INTERACTING PROTEIN"/>
    <property type="match status" value="1"/>
</dbReference>
<dbReference type="InterPro" id="IPR019331">
    <property type="entry name" value="FAM192A/Fyv6_N"/>
</dbReference>
<name>A0A976FKW7_BRELC</name>
<evidence type="ECO:0000256" key="2">
    <source>
        <dbReference type="ARBA" id="ARBA00023242"/>
    </source>
</evidence>
<dbReference type="KEGG" id="blac:94348089"/>
<keyword evidence="2" id="KW-0539">Nucleus</keyword>
<gene>
    <name evidence="5" type="ORF">CCR75_004332</name>
</gene>
<keyword evidence="6" id="KW-1185">Reference proteome</keyword>
<organism evidence="5 6">
    <name type="scientific">Bremia lactucae</name>
    <name type="common">Lettuce downy mildew</name>
    <dbReference type="NCBI Taxonomy" id="4779"/>
    <lineage>
        <taxon>Eukaryota</taxon>
        <taxon>Sar</taxon>
        <taxon>Stramenopiles</taxon>
        <taxon>Oomycota</taxon>
        <taxon>Peronosporomycetes</taxon>
        <taxon>Peronosporales</taxon>
        <taxon>Peronosporaceae</taxon>
        <taxon>Bremia</taxon>
    </lineage>
</organism>
<reference evidence="5 6" key="1">
    <citation type="journal article" date="2021" name="Genome Biol.">
        <title>AFLAP: assembly-free linkage analysis pipeline using k-mers from genome sequencing data.</title>
        <authorList>
            <person name="Fletcher K."/>
            <person name="Zhang L."/>
            <person name="Gil J."/>
            <person name="Han R."/>
            <person name="Cavanaugh K."/>
            <person name="Michelmore R."/>
        </authorList>
    </citation>
    <scope>NUCLEOTIDE SEQUENCE [LARGE SCALE GENOMIC DNA]</scope>
    <source>
        <strain evidence="5 6">SF5</strain>
    </source>
</reference>
<feature type="domain" description="FAM192A/Fyv6 N-terminal" evidence="4">
    <location>
        <begin position="15"/>
        <end position="114"/>
    </location>
</feature>
<dbReference type="Pfam" id="PF10187">
    <property type="entry name" value="FAM192A_Fyv6_N"/>
    <property type="match status" value="1"/>
</dbReference>
<dbReference type="GO" id="GO:0005634">
    <property type="term" value="C:nucleus"/>
    <property type="evidence" value="ECO:0007669"/>
    <property type="project" value="UniProtKB-SubCell"/>
</dbReference>
<evidence type="ECO:0000256" key="1">
    <source>
        <dbReference type="ARBA" id="ARBA00004123"/>
    </source>
</evidence>
<feature type="region of interest" description="Disordered" evidence="3">
    <location>
        <begin position="23"/>
        <end position="44"/>
    </location>
</feature>
<dbReference type="AlphaFoldDB" id="A0A976FKW7"/>
<evidence type="ECO:0000313" key="5">
    <source>
        <dbReference type="EMBL" id="TDH68690.1"/>
    </source>
</evidence>
<evidence type="ECO:0000259" key="4">
    <source>
        <dbReference type="Pfam" id="PF10187"/>
    </source>
</evidence>
<comment type="subcellular location">
    <subcellularLocation>
        <location evidence="1">Nucleus</location>
    </subcellularLocation>
</comment>
<protein>
    <recommendedName>
        <fullName evidence="4">FAM192A/Fyv6 N-terminal domain-containing protein</fullName>
    </recommendedName>
</protein>
<proteinExistence type="predicted"/>
<dbReference type="OrthoDB" id="75807at2759"/>
<dbReference type="InterPro" id="IPR039845">
    <property type="entry name" value="FAM192A"/>
</dbReference>
<dbReference type="PANTHER" id="PTHR13495">
    <property type="entry name" value="NEFA-INTERACTING NUCLEAR PROTEIN NIP30"/>
    <property type="match status" value="1"/>
</dbReference>
<dbReference type="RefSeq" id="XP_067818189.1">
    <property type="nucleotide sequence ID" value="XM_067962418.1"/>
</dbReference>
<dbReference type="EMBL" id="SHOA02000016">
    <property type="protein sequence ID" value="TDH68690.1"/>
    <property type="molecule type" value="Genomic_DNA"/>
</dbReference>
<evidence type="ECO:0000313" key="6">
    <source>
        <dbReference type="Proteomes" id="UP000294530"/>
    </source>
</evidence>
<dbReference type="Proteomes" id="UP000294530">
    <property type="component" value="Unassembled WGS sequence"/>
</dbReference>
<accession>A0A976FKW7</accession>
<sequence length="311" mass="34196">MEPRGGVPKASLPGFVSTSILTSSDGLFGDNAEEKRVTEAPTSQLEATGVYKPLYEQLQERKETKDLEWKEKNNPFAPPKGLDEEEFEYFQDLESKKQDIKRKRQAQHEEDLAFFVAARGTPKPASAVMFTAQHLQKYHDKGDVKTTIDSETPILVLKAKRKAENVTADSSAAESLTFINKKLKEVNSGKLLEKPKLSTAALGLGDYGSGSDSDDADEKQAGNFTLRRSDFGCSSPIPLGLRSGGDASTSILLLFRAAIRFGRSGVRIIIDEVGFALGNDVFFLLRISGKRVLPDEIMDEITADCRFAKLV</sequence>
<dbReference type="GeneID" id="94348089"/>
<feature type="region of interest" description="Disordered" evidence="3">
    <location>
        <begin position="65"/>
        <end position="84"/>
    </location>
</feature>
<comment type="caution">
    <text evidence="5">The sequence shown here is derived from an EMBL/GenBank/DDBJ whole genome shotgun (WGS) entry which is preliminary data.</text>
</comment>
<evidence type="ECO:0000256" key="3">
    <source>
        <dbReference type="SAM" id="MobiDB-lite"/>
    </source>
</evidence>